<protein>
    <submittedName>
        <fullName evidence="1">Hydantoin racemase</fullName>
    </submittedName>
</protein>
<evidence type="ECO:0000313" key="1">
    <source>
        <dbReference type="EMBL" id="AKU07809.1"/>
    </source>
</evidence>
<dbReference type="GeneID" id="25246021"/>
<accession>A0A0K1ITQ6</accession>
<reference evidence="2" key="1">
    <citation type="journal article" date="2015" name="J. Biotechnol.">
        <title>Complete genome sequence of Haloferax gibbonsii strain ARA6, a potential producer of polyhydroxyalkanoates and halocins isolated from Araruama, Rio de Janeiro, Brasil.</title>
        <authorList>
            <person name="Pinto L.H."/>
            <person name="D'Alincourt Carvalho-Assef A.P."/>
            <person name="Vieira R.P."/>
            <person name="Clementino M.M."/>
            <person name="Albano R.M."/>
        </authorList>
    </citation>
    <scope>NUCLEOTIDE SEQUENCE [LARGE SCALE GENOMIC DNA]</scope>
    <source>
        <strain evidence="2">ARA6</strain>
    </source>
</reference>
<organism evidence="1 2">
    <name type="scientific">Haloferax gibbonsii</name>
    <dbReference type="NCBI Taxonomy" id="35746"/>
    <lineage>
        <taxon>Archaea</taxon>
        <taxon>Methanobacteriati</taxon>
        <taxon>Methanobacteriota</taxon>
        <taxon>Stenosarchaea group</taxon>
        <taxon>Halobacteria</taxon>
        <taxon>Halobacteriales</taxon>
        <taxon>Haloferacaceae</taxon>
        <taxon>Haloferax</taxon>
    </lineage>
</organism>
<dbReference type="RefSeq" id="WP_050459204.1">
    <property type="nucleotide sequence ID" value="NZ_CP011947.1"/>
</dbReference>
<dbReference type="Gene3D" id="3.40.50.1860">
    <property type="match status" value="2"/>
</dbReference>
<dbReference type="PATRIC" id="fig|35746.4.peg.1831"/>
<dbReference type="KEGG" id="hgi:ABY42_08635"/>
<dbReference type="EMBL" id="CP011947">
    <property type="protein sequence ID" value="AKU07809.1"/>
    <property type="molecule type" value="Genomic_DNA"/>
</dbReference>
<dbReference type="InterPro" id="IPR001920">
    <property type="entry name" value="Asp/Glu_race"/>
</dbReference>
<name>A0A0K1ITQ6_HALGI</name>
<dbReference type="AlphaFoldDB" id="A0A0K1ITQ6"/>
<dbReference type="Pfam" id="PF01177">
    <property type="entry name" value="Asp_Glu_race"/>
    <property type="match status" value="1"/>
</dbReference>
<dbReference type="Proteomes" id="UP000066124">
    <property type="component" value="Chromosome"/>
</dbReference>
<sequence>MVELGVLRVLTLDDPEEVALHGRLVERHYPHVSTLSRCIPDHPDGIPNAAAEADALPHIEALGREMATEVDALCVSCALDPGVEALGDALDVPVVGAGASVAAVASARGDRVGTLGLENGAGSSIRHLLGDRLAAEEVVEGAATTNYLTTDEGRAAIRAAVDRLVDAGCDVVAPSCTGISSSGAIPDVRADVPIPIVDPVVAMGAVATTAVAPPRPLRQ</sequence>
<dbReference type="InterPro" id="IPR015942">
    <property type="entry name" value="Asp/Glu/hydantoin_racemase"/>
</dbReference>
<proteinExistence type="predicted"/>
<evidence type="ECO:0000313" key="2">
    <source>
        <dbReference type="Proteomes" id="UP000066124"/>
    </source>
</evidence>
<dbReference type="GO" id="GO:0047661">
    <property type="term" value="F:amino-acid racemase activity"/>
    <property type="evidence" value="ECO:0007669"/>
    <property type="project" value="InterPro"/>
</dbReference>
<gene>
    <name evidence="1" type="ORF">ABY42_08635</name>
</gene>